<name>A0A9P5ZHN5_PLEER</name>
<evidence type="ECO:0000313" key="1">
    <source>
        <dbReference type="EMBL" id="KAF9487273.1"/>
    </source>
</evidence>
<dbReference type="AlphaFoldDB" id="A0A9P5ZHN5"/>
<keyword evidence="2" id="KW-1185">Reference proteome</keyword>
<gene>
    <name evidence="1" type="ORF">BDN71DRAFT_665043</name>
</gene>
<proteinExistence type="predicted"/>
<comment type="caution">
    <text evidence="1">The sequence shown here is derived from an EMBL/GenBank/DDBJ whole genome shotgun (WGS) entry which is preliminary data.</text>
</comment>
<reference evidence="1" key="1">
    <citation type="submission" date="2020-11" db="EMBL/GenBank/DDBJ databases">
        <authorList>
            <consortium name="DOE Joint Genome Institute"/>
            <person name="Ahrendt S."/>
            <person name="Riley R."/>
            <person name="Andreopoulos W."/>
            <person name="Labutti K."/>
            <person name="Pangilinan J."/>
            <person name="Ruiz-Duenas F.J."/>
            <person name="Barrasa J.M."/>
            <person name="Sanchez-Garcia M."/>
            <person name="Camarero S."/>
            <person name="Miyauchi S."/>
            <person name="Serrano A."/>
            <person name="Linde D."/>
            <person name="Babiker R."/>
            <person name="Drula E."/>
            <person name="Ayuso-Fernandez I."/>
            <person name="Pacheco R."/>
            <person name="Padilla G."/>
            <person name="Ferreira P."/>
            <person name="Barriuso J."/>
            <person name="Kellner H."/>
            <person name="Castanera R."/>
            <person name="Alfaro M."/>
            <person name="Ramirez L."/>
            <person name="Pisabarro A.G."/>
            <person name="Kuo A."/>
            <person name="Tritt A."/>
            <person name="Lipzen A."/>
            <person name="He G."/>
            <person name="Yan M."/>
            <person name="Ng V."/>
            <person name="Cullen D."/>
            <person name="Martin F."/>
            <person name="Rosso M.-N."/>
            <person name="Henrissat B."/>
            <person name="Hibbett D."/>
            <person name="Martinez A.T."/>
            <person name="Grigoriev I.V."/>
        </authorList>
    </citation>
    <scope>NUCLEOTIDE SEQUENCE</scope>
    <source>
        <strain evidence="1">ATCC 90797</strain>
    </source>
</reference>
<evidence type="ECO:0000313" key="2">
    <source>
        <dbReference type="Proteomes" id="UP000807025"/>
    </source>
</evidence>
<protein>
    <submittedName>
        <fullName evidence="1">Uncharacterized protein</fullName>
    </submittedName>
</protein>
<accession>A0A9P5ZHN5</accession>
<organism evidence="1 2">
    <name type="scientific">Pleurotus eryngii</name>
    <name type="common">Boletus of the steppes</name>
    <dbReference type="NCBI Taxonomy" id="5323"/>
    <lineage>
        <taxon>Eukaryota</taxon>
        <taxon>Fungi</taxon>
        <taxon>Dikarya</taxon>
        <taxon>Basidiomycota</taxon>
        <taxon>Agaricomycotina</taxon>
        <taxon>Agaricomycetes</taxon>
        <taxon>Agaricomycetidae</taxon>
        <taxon>Agaricales</taxon>
        <taxon>Pleurotineae</taxon>
        <taxon>Pleurotaceae</taxon>
        <taxon>Pleurotus</taxon>
    </lineage>
</organism>
<sequence length="154" mass="17988">MQAYIYLYRSWRELHKLAAELELFVTGVTRHELLRTKRSPNCLCTYHLKLEALRFEGLTGNSTYQGDDRMIERIRIGYSAHSNAIIDHLKPGKLNVRELAAHMAYIFLPLRDRLVPRAANPKALRFKRRESVIVRDPLLNYPTKAVASLWRTKL</sequence>
<dbReference type="Proteomes" id="UP000807025">
    <property type="component" value="Unassembled WGS sequence"/>
</dbReference>
<dbReference type="EMBL" id="MU154796">
    <property type="protein sequence ID" value="KAF9487273.1"/>
    <property type="molecule type" value="Genomic_DNA"/>
</dbReference>